<sequence length="67" mass="6936">MPAEMGGSVEMVTSLDRTPVGLCQGGMGSVDGAVFMDADEEELMLAVGVIGDGGHWRNGRVVLVVND</sequence>
<reference evidence="1 2" key="1">
    <citation type="journal article" date="2018" name="Nat. Genet.">
        <title>The Rosa genome provides new insights in the design of modern roses.</title>
        <authorList>
            <person name="Bendahmane M."/>
        </authorList>
    </citation>
    <scope>NUCLEOTIDE SEQUENCE [LARGE SCALE GENOMIC DNA]</scope>
    <source>
        <strain evidence="2">cv. Old Blush</strain>
    </source>
</reference>
<dbReference type="Proteomes" id="UP000238479">
    <property type="component" value="Chromosome 2"/>
</dbReference>
<dbReference type="EMBL" id="PDCK01000040">
    <property type="protein sequence ID" value="PRQ53705.1"/>
    <property type="molecule type" value="Genomic_DNA"/>
</dbReference>
<evidence type="ECO:0000313" key="2">
    <source>
        <dbReference type="Proteomes" id="UP000238479"/>
    </source>
</evidence>
<evidence type="ECO:0000313" key="1">
    <source>
        <dbReference type="EMBL" id="PRQ53705.1"/>
    </source>
</evidence>
<comment type="caution">
    <text evidence="1">The sequence shown here is derived from an EMBL/GenBank/DDBJ whole genome shotgun (WGS) entry which is preliminary data.</text>
</comment>
<accession>A0A2P6S4V5</accession>
<gene>
    <name evidence="1" type="ORF">RchiOBHm_Chr2g0169461</name>
</gene>
<keyword evidence="2" id="KW-1185">Reference proteome</keyword>
<organism evidence="1 2">
    <name type="scientific">Rosa chinensis</name>
    <name type="common">China rose</name>
    <dbReference type="NCBI Taxonomy" id="74649"/>
    <lineage>
        <taxon>Eukaryota</taxon>
        <taxon>Viridiplantae</taxon>
        <taxon>Streptophyta</taxon>
        <taxon>Embryophyta</taxon>
        <taxon>Tracheophyta</taxon>
        <taxon>Spermatophyta</taxon>
        <taxon>Magnoliopsida</taxon>
        <taxon>eudicotyledons</taxon>
        <taxon>Gunneridae</taxon>
        <taxon>Pentapetalae</taxon>
        <taxon>rosids</taxon>
        <taxon>fabids</taxon>
        <taxon>Rosales</taxon>
        <taxon>Rosaceae</taxon>
        <taxon>Rosoideae</taxon>
        <taxon>Rosoideae incertae sedis</taxon>
        <taxon>Rosa</taxon>
    </lineage>
</organism>
<protein>
    <submittedName>
        <fullName evidence="1">Uncharacterized protein</fullName>
    </submittedName>
</protein>
<proteinExistence type="predicted"/>
<dbReference type="AlphaFoldDB" id="A0A2P6S4V5"/>
<dbReference type="Gramene" id="PRQ53705">
    <property type="protein sequence ID" value="PRQ53705"/>
    <property type="gene ID" value="RchiOBHm_Chr2g0169461"/>
</dbReference>
<name>A0A2P6S4V5_ROSCH</name>